<protein>
    <submittedName>
        <fullName evidence="1">Uncharacterized protein</fullName>
    </submittedName>
</protein>
<name>A0A2L0EW15_SORCE</name>
<gene>
    <name evidence="1" type="ORF">SOCE26_049520</name>
</gene>
<evidence type="ECO:0000313" key="2">
    <source>
        <dbReference type="Proteomes" id="UP000238348"/>
    </source>
</evidence>
<dbReference type="EMBL" id="CP012673">
    <property type="protein sequence ID" value="AUX43503.1"/>
    <property type="molecule type" value="Genomic_DNA"/>
</dbReference>
<dbReference type="AlphaFoldDB" id="A0A2L0EW15"/>
<evidence type="ECO:0000313" key="1">
    <source>
        <dbReference type="EMBL" id="AUX43503.1"/>
    </source>
</evidence>
<sequence length="340" mass="36479">MQFRLTLVQNLPNRDPSAFTVTYTFANGQHSTWPVAAIGPDKDRNVLVVDTNVNLINQQNVKTRELNAHYPTAPITVDIQISSVQPALAEEPCKPAEERLGATSYAIDIAMDQNTVNALSNSGYYLYGFKGVQTTMKGGAPLVWFQTDTFSLATHVSWEEQFQAYTSLSSIIPKGQIKASAAYDIDLGQTLQVQDPKGTGAVVQGGTPGAISILNQTTTQFACGISQVQDVGGTPTATPLCAFPLYGNGLDVMAPIELVLLSFATLQINTGTVIYKAFSQGILIHLTGVTERAVSFDINKGWSWGGGSWAQTVQASADIAPLLIESTTSLSMKTLEARQI</sequence>
<proteinExistence type="predicted"/>
<dbReference type="RefSeq" id="WP_199789729.1">
    <property type="nucleotide sequence ID" value="NZ_CP012673.1"/>
</dbReference>
<reference evidence="1 2" key="1">
    <citation type="submission" date="2015-09" db="EMBL/GenBank/DDBJ databases">
        <title>Sorangium comparison.</title>
        <authorList>
            <person name="Zaburannyi N."/>
            <person name="Bunk B."/>
            <person name="Overmann J."/>
            <person name="Mueller R."/>
        </authorList>
    </citation>
    <scope>NUCLEOTIDE SEQUENCE [LARGE SCALE GENOMIC DNA]</scope>
    <source>
        <strain evidence="1 2">So ce26</strain>
    </source>
</reference>
<organism evidence="1 2">
    <name type="scientific">Sorangium cellulosum</name>
    <name type="common">Polyangium cellulosum</name>
    <dbReference type="NCBI Taxonomy" id="56"/>
    <lineage>
        <taxon>Bacteria</taxon>
        <taxon>Pseudomonadati</taxon>
        <taxon>Myxococcota</taxon>
        <taxon>Polyangia</taxon>
        <taxon>Polyangiales</taxon>
        <taxon>Polyangiaceae</taxon>
        <taxon>Sorangium</taxon>
    </lineage>
</organism>
<dbReference type="Proteomes" id="UP000238348">
    <property type="component" value="Chromosome"/>
</dbReference>
<accession>A0A2L0EW15</accession>